<evidence type="ECO:0000256" key="6">
    <source>
        <dbReference type="ARBA" id="ARBA00022984"/>
    </source>
</evidence>
<dbReference type="GO" id="GO:0005886">
    <property type="term" value="C:plasma membrane"/>
    <property type="evidence" value="ECO:0007669"/>
    <property type="project" value="UniProtKB-SubCell"/>
</dbReference>
<dbReference type="InterPro" id="IPR004276">
    <property type="entry name" value="GlycoTrans_28_N"/>
</dbReference>
<dbReference type="RefSeq" id="WP_042232462.1">
    <property type="nucleotide sequence ID" value="NZ_CP026520.1"/>
</dbReference>
<keyword evidence="1 10" id="KW-1003">Cell membrane</keyword>
<feature type="binding site" evidence="10">
    <location>
        <position position="199"/>
    </location>
    <ligand>
        <name>UDP-N-acetyl-alpha-D-glucosamine</name>
        <dbReference type="ChEBI" id="CHEBI:57705"/>
    </ligand>
</feature>
<comment type="caution">
    <text evidence="10">Lacks conserved residue(s) required for the propagation of feature annotation.</text>
</comment>
<organism evidence="14 15">
    <name type="scientific">Paenibacillus chitinolyticus</name>
    <dbReference type="NCBI Taxonomy" id="79263"/>
    <lineage>
        <taxon>Bacteria</taxon>
        <taxon>Bacillati</taxon>
        <taxon>Bacillota</taxon>
        <taxon>Bacilli</taxon>
        <taxon>Bacillales</taxon>
        <taxon>Paenibacillaceae</taxon>
        <taxon>Paenibacillus</taxon>
    </lineage>
</organism>
<evidence type="ECO:0000313" key="15">
    <source>
        <dbReference type="Proteomes" id="UP000288943"/>
    </source>
</evidence>
<keyword evidence="9 10" id="KW-0961">Cell wall biogenesis/degradation</keyword>
<dbReference type="Pfam" id="PF04101">
    <property type="entry name" value="Glyco_tran_28_C"/>
    <property type="match status" value="1"/>
</dbReference>
<dbReference type="EC" id="2.4.1.227" evidence="10"/>
<dbReference type="Proteomes" id="UP001527202">
    <property type="component" value="Unassembled WGS sequence"/>
</dbReference>
<dbReference type="PANTHER" id="PTHR21015">
    <property type="entry name" value="UDP-N-ACETYLGLUCOSAMINE--N-ACETYLMURAMYL-(PENTAPEPTIDE) PYROPHOSPHORYL-UNDECAPRENOL N-ACETYLGLUCOSAMINE TRANSFERASE 1"/>
    <property type="match status" value="1"/>
</dbReference>
<keyword evidence="6 10" id="KW-0573">Peptidoglycan synthesis</keyword>
<comment type="similarity">
    <text evidence="10">Belongs to the glycosyltransferase 28 family. MurG subfamily.</text>
</comment>
<keyword evidence="7 10" id="KW-0472">Membrane</keyword>
<dbReference type="GO" id="GO:0009252">
    <property type="term" value="P:peptidoglycan biosynthetic process"/>
    <property type="evidence" value="ECO:0007669"/>
    <property type="project" value="UniProtKB-UniRule"/>
</dbReference>
<feature type="domain" description="Glycosyltransferase family 28 N-terminal" evidence="11">
    <location>
        <begin position="3"/>
        <end position="145"/>
    </location>
</feature>
<reference evidence="13 16" key="2">
    <citation type="submission" date="2022-05" db="EMBL/GenBank/DDBJ databases">
        <title>Genome Sequencing of Bee-Associated Microbes.</title>
        <authorList>
            <person name="Dunlap C."/>
        </authorList>
    </citation>
    <scope>NUCLEOTIDE SEQUENCE [LARGE SCALE GENOMIC DNA]</scope>
    <source>
        <strain evidence="13 16">NRRL B-23120</strain>
    </source>
</reference>
<evidence type="ECO:0000256" key="9">
    <source>
        <dbReference type="ARBA" id="ARBA00023316"/>
    </source>
</evidence>
<name>A0A410X153_9BACL</name>
<evidence type="ECO:0000256" key="1">
    <source>
        <dbReference type="ARBA" id="ARBA00022475"/>
    </source>
</evidence>
<sequence length="376" mass="40295">MRIVFSGGGTGGHVYPALAIGEQCLQDHPDSKFLYIGTSSGLERDIVARSGLDMPFEAVEITGFRRKLASLDNVKTVLRFLRGVGRAKSFLREFKPDAVVGTGGYVCGPVLYAAAKLGIPTLVHEQNAIAGLTNRFLSRYVSTVAVSFRGTEGIFPQAKKVVYTGNPRATSMVNADAARGFSSLGLTPDARLVVVVGGSRGAKAINEAMVELAPLVHELPGVQFVFGTGQPYFESTAQRIQEAAGSVPVNLQVLPYIHNMPEVLAASKLVVNRAGASTMAEITALGIPSILIPSPNVTNNHQEHNARSLSDEGGSVTLLEKDLSGRVLFDQIGKIMEDSVRWEHMAKQSAKMGQRDSAALVVRELEQIVSAGQRRR</sequence>
<evidence type="ECO:0000313" key="16">
    <source>
        <dbReference type="Proteomes" id="UP001527202"/>
    </source>
</evidence>
<evidence type="ECO:0000313" key="13">
    <source>
        <dbReference type="EMBL" id="MCY9597969.1"/>
    </source>
</evidence>
<dbReference type="NCBIfam" id="TIGR01133">
    <property type="entry name" value="murG"/>
    <property type="match status" value="1"/>
</dbReference>
<evidence type="ECO:0000256" key="10">
    <source>
        <dbReference type="HAMAP-Rule" id="MF_00033"/>
    </source>
</evidence>
<dbReference type="SUPFAM" id="SSF53756">
    <property type="entry name" value="UDP-Glycosyltransferase/glycogen phosphorylase"/>
    <property type="match status" value="1"/>
</dbReference>
<keyword evidence="3 10" id="KW-0328">Glycosyltransferase</keyword>
<keyword evidence="4 10" id="KW-0808">Transferase</keyword>
<evidence type="ECO:0000256" key="3">
    <source>
        <dbReference type="ARBA" id="ARBA00022676"/>
    </source>
</evidence>
<dbReference type="CDD" id="cd03785">
    <property type="entry name" value="GT28_MurG"/>
    <property type="match status" value="1"/>
</dbReference>
<reference evidence="14 15" key="1">
    <citation type="submission" date="2018-01" db="EMBL/GenBank/DDBJ databases">
        <title>The whole genome sequencing and assembly of Paenibacillus chitinolyticus KCCM 41400 strain.</title>
        <authorList>
            <person name="Kim J.-Y."/>
            <person name="Park M.-K."/>
            <person name="Lee Y.-J."/>
            <person name="Yi H."/>
            <person name="Bahn Y.-S."/>
            <person name="Kim J.F."/>
            <person name="Lee D.-W."/>
        </authorList>
    </citation>
    <scope>NUCLEOTIDE SEQUENCE [LARGE SCALE GENOMIC DNA]</scope>
    <source>
        <strain evidence="14 15">KCCM 41400</strain>
    </source>
</reference>
<dbReference type="PANTHER" id="PTHR21015:SF22">
    <property type="entry name" value="GLYCOSYLTRANSFERASE"/>
    <property type="match status" value="1"/>
</dbReference>
<dbReference type="GO" id="GO:0071555">
    <property type="term" value="P:cell wall organization"/>
    <property type="evidence" value="ECO:0007669"/>
    <property type="project" value="UniProtKB-KW"/>
</dbReference>
<feature type="binding site" evidence="10">
    <location>
        <position position="127"/>
    </location>
    <ligand>
        <name>UDP-N-acetyl-alpha-D-glucosamine</name>
        <dbReference type="ChEBI" id="CHEBI:57705"/>
    </ligand>
</feature>
<dbReference type="HAMAP" id="MF_00033">
    <property type="entry name" value="MurG"/>
    <property type="match status" value="1"/>
</dbReference>
<dbReference type="EMBL" id="CP026520">
    <property type="protein sequence ID" value="QAV20344.1"/>
    <property type="molecule type" value="Genomic_DNA"/>
</dbReference>
<evidence type="ECO:0000256" key="4">
    <source>
        <dbReference type="ARBA" id="ARBA00022679"/>
    </source>
</evidence>
<evidence type="ECO:0000256" key="5">
    <source>
        <dbReference type="ARBA" id="ARBA00022960"/>
    </source>
</evidence>
<dbReference type="GO" id="GO:0051301">
    <property type="term" value="P:cell division"/>
    <property type="evidence" value="ECO:0007669"/>
    <property type="project" value="UniProtKB-KW"/>
</dbReference>
<dbReference type="Gene3D" id="3.40.50.2000">
    <property type="entry name" value="Glycogen Phosphorylase B"/>
    <property type="match status" value="2"/>
</dbReference>
<comment type="pathway">
    <text evidence="10">Cell wall biogenesis; peptidoglycan biosynthesis.</text>
</comment>
<dbReference type="GO" id="GO:0005975">
    <property type="term" value="P:carbohydrate metabolic process"/>
    <property type="evidence" value="ECO:0007669"/>
    <property type="project" value="InterPro"/>
</dbReference>
<comment type="subcellular location">
    <subcellularLocation>
        <location evidence="10">Cell membrane</location>
        <topology evidence="10">Peripheral membrane protein</topology>
        <orientation evidence="10">Cytoplasmic side</orientation>
    </subcellularLocation>
</comment>
<evidence type="ECO:0000256" key="8">
    <source>
        <dbReference type="ARBA" id="ARBA00023306"/>
    </source>
</evidence>
<evidence type="ECO:0000256" key="2">
    <source>
        <dbReference type="ARBA" id="ARBA00022618"/>
    </source>
</evidence>
<dbReference type="InterPro" id="IPR006009">
    <property type="entry name" value="GlcNAc_MurG"/>
</dbReference>
<dbReference type="EMBL" id="JAMDMJ010000025">
    <property type="protein sequence ID" value="MCY9597969.1"/>
    <property type="molecule type" value="Genomic_DNA"/>
</dbReference>
<dbReference type="Proteomes" id="UP000288943">
    <property type="component" value="Chromosome"/>
</dbReference>
<feature type="binding site" evidence="10">
    <location>
        <position position="302"/>
    </location>
    <ligand>
        <name>UDP-N-acetyl-alpha-D-glucosamine</name>
        <dbReference type="ChEBI" id="CHEBI:57705"/>
    </ligand>
</feature>
<feature type="binding site" evidence="10">
    <location>
        <begin position="10"/>
        <end position="12"/>
    </location>
    <ligand>
        <name>UDP-N-acetyl-alpha-D-glucosamine</name>
        <dbReference type="ChEBI" id="CHEBI:57705"/>
    </ligand>
</feature>
<dbReference type="KEGG" id="pchi:PC41400_22805"/>
<accession>A0A410X153</accession>
<comment type="catalytic activity">
    <reaction evidence="10">
        <text>di-trans,octa-cis-undecaprenyl diphospho-N-acetyl-alpha-D-muramoyl-L-alanyl-D-glutamyl-meso-2,6-diaminopimeloyl-D-alanyl-D-alanine + UDP-N-acetyl-alpha-D-glucosamine = di-trans,octa-cis-undecaprenyl diphospho-[N-acetyl-alpha-D-glucosaminyl-(1-&gt;4)]-N-acetyl-alpha-D-muramoyl-L-alanyl-D-glutamyl-meso-2,6-diaminopimeloyl-D-alanyl-D-alanine + UDP + H(+)</text>
        <dbReference type="Rhea" id="RHEA:31227"/>
        <dbReference type="ChEBI" id="CHEBI:15378"/>
        <dbReference type="ChEBI" id="CHEBI:57705"/>
        <dbReference type="ChEBI" id="CHEBI:58223"/>
        <dbReference type="ChEBI" id="CHEBI:61387"/>
        <dbReference type="ChEBI" id="CHEBI:61388"/>
        <dbReference type="EC" id="2.4.1.227"/>
    </reaction>
</comment>
<evidence type="ECO:0000313" key="14">
    <source>
        <dbReference type="EMBL" id="QAV20344.1"/>
    </source>
</evidence>
<dbReference type="GO" id="GO:0050511">
    <property type="term" value="F:undecaprenyldiphospho-muramoylpentapeptide beta-N-acetylglucosaminyltransferase activity"/>
    <property type="evidence" value="ECO:0007669"/>
    <property type="project" value="UniProtKB-UniRule"/>
</dbReference>
<gene>
    <name evidence="10 14" type="primary">murG</name>
    <name evidence="13" type="ORF">M5X16_19570</name>
    <name evidence="14" type="ORF">PC41400_22805</name>
</gene>
<dbReference type="InterPro" id="IPR007235">
    <property type="entry name" value="Glyco_trans_28_C"/>
</dbReference>
<feature type="domain" description="Glycosyl transferase family 28 C-terminal" evidence="12">
    <location>
        <begin position="193"/>
        <end position="359"/>
    </location>
</feature>
<proteinExistence type="inferred from homology"/>
<dbReference type="GeneID" id="95377626"/>
<comment type="function">
    <text evidence="10">Cell wall formation. Catalyzes the transfer of a GlcNAc subunit on undecaprenyl-pyrophosphoryl-MurNAc-pentapeptide (lipid intermediate I) to form undecaprenyl-pyrophosphoryl-MurNAc-(pentapeptide)GlcNAc (lipid intermediate II).</text>
</comment>
<evidence type="ECO:0000259" key="11">
    <source>
        <dbReference type="Pfam" id="PF03033"/>
    </source>
</evidence>
<dbReference type="OrthoDB" id="9808936at2"/>
<feature type="binding site" evidence="10">
    <location>
        <position position="257"/>
    </location>
    <ligand>
        <name>UDP-N-acetyl-alpha-D-glucosamine</name>
        <dbReference type="ChEBI" id="CHEBI:57705"/>
    </ligand>
</feature>
<keyword evidence="5 10" id="KW-0133">Cell shape</keyword>
<dbReference type="UniPathway" id="UPA00219"/>
<evidence type="ECO:0000259" key="12">
    <source>
        <dbReference type="Pfam" id="PF04101"/>
    </source>
</evidence>
<keyword evidence="8 10" id="KW-0131">Cell cycle</keyword>
<dbReference type="Pfam" id="PF03033">
    <property type="entry name" value="Glyco_transf_28"/>
    <property type="match status" value="1"/>
</dbReference>
<protein>
    <recommendedName>
        <fullName evidence="10">UDP-N-acetylglucosamine--N-acetylmuramyl-(pentapeptide) pyrophosphoryl-undecaprenol N-acetylglucosamine transferase</fullName>
        <ecNumber evidence="10">2.4.1.227</ecNumber>
    </recommendedName>
    <alternativeName>
        <fullName evidence="10">Undecaprenyl-PP-MurNAc-pentapeptide-UDPGlcNAc GlcNAc transferase</fullName>
    </alternativeName>
</protein>
<keyword evidence="16" id="KW-1185">Reference proteome</keyword>
<dbReference type="AlphaFoldDB" id="A0A410X153"/>
<keyword evidence="2 10" id="KW-0132">Cell division</keyword>
<dbReference type="GO" id="GO:0008360">
    <property type="term" value="P:regulation of cell shape"/>
    <property type="evidence" value="ECO:0007669"/>
    <property type="project" value="UniProtKB-KW"/>
</dbReference>
<evidence type="ECO:0000256" key="7">
    <source>
        <dbReference type="ARBA" id="ARBA00023136"/>
    </source>
</evidence>